<feature type="signal peptide" evidence="6">
    <location>
        <begin position="1"/>
        <end position="32"/>
    </location>
</feature>
<dbReference type="OrthoDB" id="66275at2"/>
<dbReference type="PANTHER" id="PTHR30417:SF1">
    <property type="entry name" value="N-ACETYLMURAMOYL-L-ALANINE AMIDASE AMID"/>
    <property type="match status" value="1"/>
</dbReference>
<dbReference type="Proteomes" id="UP000198242">
    <property type="component" value="Chromosome I"/>
</dbReference>
<dbReference type="Gene3D" id="3.40.80.10">
    <property type="entry name" value="Peptidoglycan recognition protein-like"/>
    <property type="match status" value="1"/>
</dbReference>
<dbReference type="InterPro" id="IPR002502">
    <property type="entry name" value="Amidase_domain"/>
</dbReference>
<organism evidence="8 9">
    <name type="scientific">Micromonospora viridifaciens</name>
    <dbReference type="NCBI Taxonomy" id="1881"/>
    <lineage>
        <taxon>Bacteria</taxon>
        <taxon>Bacillati</taxon>
        <taxon>Actinomycetota</taxon>
        <taxon>Actinomycetes</taxon>
        <taxon>Micromonosporales</taxon>
        <taxon>Micromonosporaceae</taxon>
        <taxon>Micromonospora</taxon>
    </lineage>
</organism>
<dbReference type="EC" id="3.5.1.28" evidence="2"/>
<dbReference type="InterPro" id="IPR051206">
    <property type="entry name" value="NAMLAA_amidase_2"/>
</dbReference>
<dbReference type="SUPFAM" id="SSF55846">
    <property type="entry name" value="N-acetylmuramoyl-L-alanine amidase-like"/>
    <property type="match status" value="1"/>
</dbReference>
<evidence type="ECO:0000256" key="1">
    <source>
        <dbReference type="ARBA" id="ARBA00001561"/>
    </source>
</evidence>
<proteinExistence type="predicted"/>
<feature type="chain" id="PRO_5008704661" description="N-acetylmuramoyl-L-alanine amidase" evidence="6">
    <location>
        <begin position="33"/>
        <end position="681"/>
    </location>
</feature>
<evidence type="ECO:0000313" key="9">
    <source>
        <dbReference type="Proteomes" id="UP000198242"/>
    </source>
</evidence>
<sequence length="681" mass="72968">MHLTALPSRRRMLLAAAVAAATAFAISGPTAAAPLTAGTTDSPDRQQQYAAAAAEYGVPQSVLLGVSYLESRWDTHAGQPSTSGGYGPMHLTDAAQVASTPSSSHVDEDEDPRGDESRPLSLDLTAAAAPSGDTLPQASLQTLDAAADLTGESKETLRTDAAANIRGGAALLASYQKELGGPVGAGSDPAAWYGAVARYSGADTEDAAAAFADEVYDQLGQGASRTTDDGQRVTLAATAVTPDESRLHKLGLRRAERPDGIECPVRLACEWIPAPYAEYIDKDGNLNYGNYDIGNRPAQQKIEYIIIHDTEGYFGPSVRLVQDKTYLGWHYTLRSVDGYVAQHIKAKNVGWQAGNWYVNSKSIGIEHEGFAGHGTWYTEAMYRTSAKLVRHLALRFQIPLDRQHILGHDNVPGILPGNVAGMHWDPGPYWDWSHYFDLMKAPFKGTGTPHTGLVTIDPDYASNQPAFNGCNQQPPYPPGGKPPTAEPCPLRGSSSVILRTGPSPTAPLVNDLGLQPNGKPNTMFIKDHGARASAGQTYALAGVQGDWTAIWYLGQKAWFYNPASAPTAKWANGFVVTPKPGKTSIPVYGRAYPERGAYPATIPYQAITPLQYTFPAGQRYAVGGVLPGEYYRAVSFDGSAPGDRTVVRGENQYVQIQFGHRVMYVNLDDVQIQPGAVGAPQ</sequence>
<evidence type="ECO:0000259" key="7">
    <source>
        <dbReference type="SMART" id="SM00644"/>
    </source>
</evidence>
<dbReference type="GO" id="GO:0009253">
    <property type="term" value="P:peptidoglycan catabolic process"/>
    <property type="evidence" value="ECO:0007669"/>
    <property type="project" value="InterPro"/>
</dbReference>
<evidence type="ECO:0000256" key="4">
    <source>
        <dbReference type="ARBA" id="ARBA00023316"/>
    </source>
</evidence>
<evidence type="ECO:0000256" key="6">
    <source>
        <dbReference type="SAM" id="SignalP"/>
    </source>
</evidence>
<dbReference type="PROSITE" id="PS51318">
    <property type="entry name" value="TAT"/>
    <property type="match status" value="1"/>
</dbReference>
<dbReference type="GO" id="GO:0009254">
    <property type="term" value="P:peptidoglycan turnover"/>
    <property type="evidence" value="ECO:0007669"/>
    <property type="project" value="TreeGrafter"/>
</dbReference>
<comment type="catalytic activity">
    <reaction evidence="1">
        <text>Hydrolyzes the link between N-acetylmuramoyl residues and L-amino acid residues in certain cell-wall glycopeptides.</text>
        <dbReference type="EC" id="3.5.1.28"/>
    </reaction>
</comment>
<keyword evidence="3" id="KW-0378">Hydrolase</keyword>
<keyword evidence="9" id="KW-1185">Reference proteome</keyword>
<dbReference type="InterPro" id="IPR036505">
    <property type="entry name" value="Amidase/PGRP_sf"/>
</dbReference>
<keyword evidence="6" id="KW-0732">Signal</keyword>
<evidence type="ECO:0000256" key="5">
    <source>
        <dbReference type="SAM" id="MobiDB-lite"/>
    </source>
</evidence>
<dbReference type="CDD" id="cd06583">
    <property type="entry name" value="PGRP"/>
    <property type="match status" value="1"/>
</dbReference>
<keyword evidence="4" id="KW-0961">Cell wall biogenesis/degradation</keyword>
<dbReference type="EMBL" id="LT607411">
    <property type="protein sequence ID" value="SCE68902.1"/>
    <property type="molecule type" value="Genomic_DNA"/>
</dbReference>
<dbReference type="SMART" id="SM00644">
    <property type="entry name" value="Ami_2"/>
    <property type="match status" value="1"/>
</dbReference>
<evidence type="ECO:0000313" key="8">
    <source>
        <dbReference type="EMBL" id="SCE68902.1"/>
    </source>
</evidence>
<dbReference type="InterPro" id="IPR023346">
    <property type="entry name" value="Lysozyme-like_dom_sf"/>
</dbReference>
<dbReference type="GO" id="GO:0008745">
    <property type="term" value="F:N-acetylmuramoyl-L-alanine amidase activity"/>
    <property type="evidence" value="ECO:0007669"/>
    <property type="project" value="UniProtKB-EC"/>
</dbReference>
<dbReference type="FunFam" id="3.40.80.10:FF:000006">
    <property type="entry name" value="N-acetylmuramoyl-L-alanine amidase"/>
    <property type="match status" value="1"/>
</dbReference>
<dbReference type="Gene3D" id="1.10.530.10">
    <property type="match status" value="1"/>
</dbReference>
<dbReference type="PANTHER" id="PTHR30417">
    <property type="entry name" value="N-ACETYLMURAMOYL-L-ALANINE AMIDASE AMID"/>
    <property type="match status" value="1"/>
</dbReference>
<evidence type="ECO:0000256" key="2">
    <source>
        <dbReference type="ARBA" id="ARBA00011901"/>
    </source>
</evidence>
<dbReference type="GO" id="GO:0071555">
    <property type="term" value="P:cell wall organization"/>
    <property type="evidence" value="ECO:0007669"/>
    <property type="project" value="UniProtKB-KW"/>
</dbReference>
<evidence type="ECO:0000256" key="3">
    <source>
        <dbReference type="ARBA" id="ARBA00022801"/>
    </source>
</evidence>
<protein>
    <recommendedName>
        <fullName evidence="2">N-acetylmuramoyl-L-alanine amidase</fullName>
        <ecNumber evidence="2">3.5.1.28</ecNumber>
    </recommendedName>
</protein>
<dbReference type="SUPFAM" id="SSF53955">
    <property type="entry name" value="Lysozyme-like"/>
    <property type="match status" value="1"/>
</dbReference>
<dbReference type="AlphaFoldDB" id="A0A1C4UB81"/>
<gene>
    <name evidence="8" type="ORF">GA0074695_0327</name>
</gene>
<feature type="domain" description="N-acetylmuramoyl-L-alanine amidase" evidence="7">
    <location>
        <begin position="291"/>
        <end position="427"/>
    </location>
</feature>
<accession>A0A1C4UB81</accession>
<dbReference type="Pfam" id="PF01510">
    <property type="entry name" value="Amidase_2"/>
    <property type="match status" value="1"/>
</dbReference>
<dbReference type="RefSeq" id="WP_089004647.1">
    <property type="nucleotide sequence ID" value="NZ_LT607411.1"/>
</dbReference>
<name>A0A1C4UB81_MICVI</name>
<reference evidence="9" key="1">
    <citation type="submission" date="2016-06" db="EMBL/GenBank/DDBJ databases">
        <authorList>
            <person name="Varghese N."/>
            <person name="Submissions Spin"/>
        </authorList>
    </citation>
    <scope>NUCLEOTIDE SEQUENCE [LARGE SCALE GENOMIC DNA]</scope>
    <source>
        <strain evidence="9">DSM 43909</strain>
    </source>
</reference>
<dbReference type="InterPro" id="IPR006311">
    <property type="entry name" value="TAT_signal"/>
</dbReference>
<feature type="region of interest" description="Disordered" evidence="5">
    <location>
        <begin position="79"/>
        <end position="119"/>
    </location>
</feature>